<gene>
    <name evidence="1" type="ORF">CUB97_00195</name>
</gene>
<reference evidence="1 2" key="1">
    <citation type="submission" date="2017-11" db="EMBL/GenBank/DDBJ databases">
        <title>Genome sequencing of Prevotella intermedia KCOM 1779.</title>
        <authorList>
            <person name="Kook J.-K."/>
            <person name="Park S.-N."/>
            <person name="Lim Y.K."/>
        </authorList>
    </citation>
    <scope>NUCLEOTIDE SEQUENCE [LARGE SCALE GENOMIC DNA]</scope>
    <source>
        <strain evidence="1 2">KCOM 1779</strain>
    </source>
</reference>
<protein>
    <submittedName>
        <fullName evidence="1">Uncharacterized protein</fullName>
    </submittedName>
</protein>
<sequence>MLEMTNNKLKDSYEIRLRCATCGCEEQLEFNEDKSYIKCTFCNREYFGGIEELKELNQEAFDEVKEEMQKDAASYIKDQLKNAFKGNKHIKIK</sequence>
<dbReference type="Proteomes" id="UP000228641">
    <property type="component" value="Unassembled WGS sequence"/>
</dbReference>
<accession>A0A2M8M6L1</accession>
<dbReference type="AlphaFoldDB" id="A0A2M8M6L1"/>
<evidence type="ECO:0000313" key="2">
    <source>
        <dbReference type="Proteomes" id="UP000228641"/>
    </source>
</evidence>
<evidence type="ECO:0000313" key="1">
    <source>
        <dbReference type="EMBL" id="PJE99836.1"/>
    </source>
</evidence>
<comment type="caution">
    <text evidence="1">The sequence shown here is derived from an EMBL/GenBank/DDBJ whole genome shotgun (WGS) entry which is preliminary data.</text>
</comment>
<name>A0A2M8M6L1_PREIN</name>
<dbReference type="EMBL" id="PGGD01000001">
    <property type="protein sequence ID" value="PJE99836.1"/>
    <property type="molecule type" value="Genomic_DNA"/>
</dbReference>
<organism evidence="1 2">
    <name type="scientific">Prevotella intermedia</name>
    <dbReference type="NCBI Taxonomy" id="28131"/>
    <lineage>
        <taxon>Bacteria</taxon>
        <taxon>Pseudomonadati</taxon>
        <taxon>Bacteroidota</taxon>
        <taxon>Bacteroidia</taxon>
        <taxon>Bacteroidales</taxon>
        <taxon>Prevotellaceae</taxon>
        <taxon>Prevotella</taxon>
    </lineage>
</organism>
<proteinExistence type="predicted"/>